<name>A0A165SIZ5_9RHOB</name>
<keyword evidence="2" id="KW-1185">Reference proteome</keyword>
<dbReference type="EMBL" id="CP012661">
    <property type="protein sequence ID" value="AMY68533.1"/>
    <property type="molecule type" value="Genomic_DNA"/>
</dbReference>
<evidence type="ECO:0000313" key="1">
    <source>
        <dbReference type="EMBL" id="AMY68533.1"/>
    </source>
</evidence>
<gene>
    <name evidence="1" type="ORF">AKL17_1277</name>
</gene>
<proteinExistence type="predicted"/>
<dbReference type="KEGG" id="daa:AKL17_1277"/>
<dbReference type="PATRIC" id="fig|1335048.3.peg.1327"/>
<accession>A0A165SIZ5</accession>
<dbReference type="AlphaFoldDB" id="A0A165SIZ5"/>
<sequence>MPPSPHVPVARTETRRTGGAPLEAVAALGVAHRDLPLDALAQRVADELDTLAQLSAGVQTALSLCHFAEHTDADAIRGLQGIDRITQSLEDLGRLMAAVSCEMPENVRLHAVPILSRLRLHELVANLDPDAAPVVRQLDLEGDIMWF</sequence>
<evidence type="ECO:0000313" key="2">
    <source>
        <dbReference type="Proteomes" id="UP000076128"/>
    </source>
</evidence>
<reference evidence="1 2" key="1">
    <citation type="submission" date="2015-09" db="EMBL/GenBank/DDBJ databases">
        <title>Complete genome sequence of Defluviimonas alba cai42t isolated from an oilfield in Xinjiang.</title>
        <authorList>
            <person name="Geng S."/>
            <person name="Pan X."/>
            <person name="Wu X."/>
        </authorList>
    </citation>
    <scope>NUCLEOTIDE SEQUENCE [LARGE SCALE GENOMIC DNA]</scope>
    <source>
        <strain evidence="2">cai42</strain>
    </source>
</reference>
<organism evidence="1 2">
    <name type="scientific">Frigidibacter mobilis</name>
    <dbReference type="NCBI Taxonomy" id="1335048"/>
    <lineage>
        <taxon>Bacteria</taxon>
        <taxon>Pseudomonadati</taxon>
        <taxon>Pseudomonadota</taxon>
        <taxon>Alphaproteobacteria</taxon>
        <taxon>Rhodobacterales</taxon>
        <taxon>Paracoccaceae</taxon>
        <taxon>Frigidibacter</taxon>
    </lineage>
</organism>
<dbReference type="RefSeq" id="WP_166507034.1">
    <property type="nucleotide sequence ID" value="NZ_CP012661.1"/>
</dbReference>
<dbReference type="STRING" id="1335048.AKL17_1277"/>
<dbReference type="Proteomes" id="UP000076128">
    <property type="component" value="Chromosome"/>
</dbReference>
<protein>
    <submittedName>
        <fullName evidence="1">Uncharacterized protein</fullName>
    </submittedName>
</protein>